<evidence type="ECO:0000313" key="4">
    <source>
        <dbReference type="Proteomes" id="UP001372338"/>
    </source>
</evidence>
<evidence type="ECO:0000259" key="2">
    <source>
        <dbReference type="Pfam" id="PF08387"/>
    </source>
</evidence>
<dbReference type="AlphaFoldDB" id="A0AAN9IF08"/>
<dbReference type="Pfam" id="PF00646">
    <property type="entry name" value="F-box"/>
    <property type="match status" value="1"/>
</dbReference>
<feature type="domain" description="FBD" evidence="2">
    <location>
        <begin position="347"/>
        <end position="387"/>
    </location>
</feature>
<reference evidence="3 4" key="1">
    <citation type="submission" date="2024-01" db="EMBL/GenBank/DDBJ databases">
        <title>The genomes of 5 underutilized Papilionoideae crops provide insights into root nodulation and disease resistanc.</title>
        <authorList>
            <person name="Yuan L."/>
        </authorList>
    </citation>
    <scope>NUCLEOTIDE SEQUENCE [LARGE SCALE GENOMIC DNA]</scope>
    <source>
        <strain evidence="3">ZHUSHIDOU_FW_LH</strain>
        <tissue evidence="3">Leaf</tissue>
    </source>
</reference>
<name>A0AAN9IF08_CROPI</name>
<dbReference type="EMBL" id="JAYWIO010000003">
    <property type="protein sequence ID" value="KAK7276802.1"/>
    <property type="molecule type" value="Genomic_DNA"/>
</dbReference>
<comment type="caution">
    <text evidence="3">The sequence shown here is derived from an EMBL/GenBank/DDBJ whole genome shotgun (WGS) entry which is preliminary data.</text>
</comment>
<gene>
    <name evidence="3" type="ORF">RIF29_17948</name>
</gene>
<accession>A0AAN9IF08</accession>
<sequence length="475" mass="54818">MAESFDMLSLLPESLIIIIISLLPFKEAVRTSILSKSWSISKLFKKTTNIEFNELFFVKSDQPSHQRKAQRRAFLDFITSWIHDPNNHHESVVDKFCLRLSMDDNSVTSDGDIVQECIAFATQRGVKELELDFSCPNWYEENNDYRPLNILYVPSVFELPKKVYEHTCLQSLKLYKCGFVENGFNNFHALKEVSFGWMEVRVNVINNLPSNCKVLESLSLTRCWDGDAFDITDENGMLRKLVVDWCVYNFRSNTFRVVAPNLKFFKYCRMVNNFDVKGVMEEAYLDLASDWLYNNGSDDVRLYKLMEDLDAVKVLTICSHFLRSHEPTILAFDPMEFWRKNARVHYECLESSLKVVEINGFQGNNNNLLRVLESFIRWGKGLKEMNINIAKDEFDGRNLDTQNHQLAESLLQIPRASTKEMNIISIAKDNGDDDVPGNGRNLAESLVTIPRASRELEITNSAFNIDDITVLQKSD</sequence>
<dbReference type="InterPro" id="IPR006566">
    <property type="entry name" value="FBD"/>
</dbReference>
<dbReference type="InterPro" id="IPR001810">
    <property type="entry name" value="F-box_dom"/>
</dbReference>
<evidence type="ECO:0000259" key="1">
    <source>
        <dbReference type="Pfam" id="PF00646"/>
    </source>
</evidence>
<dbReference type="PANTHER" id="PTHR31900:SF34">
    <property type="entry name" value="EMB|CAB62440.1-RELATED"/>
    <property type="match status" value="1"/>
</dbReference>
<evidence type="ECO:0008006" key="5">
    <source>
        <dbReference type="Google" id="ProtNLM"/>
    </source>
</evidence>
<evidence type="ECO:0000313" key="3">
    <source>
        <dbReference type="EMBL" id="KAK7276802.1"/>
    </source>
</evidence>
<dbReference type="SUPFAM" id="SSF52047">
    <property type="entry name" value="RNI-like"/>
    <property type="match status" value="1"/>
</dbReference>
<protein>
    <recommendedName>
        <fullName evidence="5">F-box domain-containing protein</fullName>
    </recommendedName>
</protein>
<dbReference type="PANTHER" id="PTHR31900">
    <property type="entry name" value="F-BOX/RNI SUPERFAMILY PROTEIN-RELATED"/>
    <property type="match status" value="1"/>
</dbReference>
<dbReference type="Proteomes" id="UP001372338">
    <property type="component" value="Unassembled WGS sequence"/>
</dbReference>
<dbReference type="Gene3D" id="3.80.10.10">
    <property type="entry name" value="Ribonuclease Inhibitor"/>
    <property type="match status" value="1"/>
</dbReference>
<dbReference type="InterPro" id="IPR036047">
    <property type="entry name" value="F-box-like_dom_sf"/>
</dbReference>
<feature type="domain" description="F-box" evidence="1">
    <location>
        <begin position="8"/>
        <end position="39"/>
    </location>
</feature>
<dbReference type="InterPro" id="IPR050232">
    <property type="entry name" value="FBL13/AtMIF1-like"/>
</dbReference>
<dbReference type="SUPFAM" id="SSF81383">
    <property type="entry name" value="F-box domain"/>
    <property type="match status" value="1"/>
</dbReference>
<proteinExistence type="predicted"/>
<organism evidence="3 4">
    <name type="scientific">Crotalaria pallida</name>
    <name type="common">Smooth rattlebox</name>
    <name type="synonym">Crotalaria striata</name>
    <dbReference type="NCBI Taxonomy" id="3830"/>
    <lineage>
        <taxon>Eukaryota</taxon>
        <taxon>Viridiplantae</taxon>
        <taxon>Streptophyta</taxon>
        <taxon>Embryophyta</taxon>
        <taxon>Tracheophyta</taxon>
        <taxon>Spermatophyta</taxon>
        <taxon>Magnoliopsida</taxon>
        <taxon>eudicotyledons</taxon>
        <taxon>Gunneridae</taxon>
        <taxon>Pentapetalae</taxon>
        <taxon>rosids</taxon>
        <taxon>fabids</taxon>
        <taxon>Fabales</taxon>
        <taxon>Fabaceae</taxon>
        <taxon>Papilionoideae</taxon>
        <taxon>50 kb inversion clade</taxon>
        <taxon>genistoids sensu lato</taxon>
        <taxon>core genistoids</taxon>
        <taxon>Crotalarieae</taxon>
        <taxon>Crotalaria</taxon>
    </lineage>
</organism>
<dbReference type="InterPro" id="IPR032675">
    <property type="entry name" value="LRR_dom_sf"/>
</dbReference>
<dbReference type="Pfam" id="PF08387">
    <property type="entry name" value="FBD"/>
    <property type="match status" value="1"/>
</dbReference>
<keyword evidence="4" id="KW-1185">Reference proteome</keyword>